<gene>
    <name evidence="2" type="ORF">EYF80_032238</name>
</gene>
<name>A0A4Z2GY38_9TELE</name>
<keyword evidence="3" id="KW-1185">Reference proteome</keyword>
<accession>A0A4Z2GY38</accession>
<sequence length="278" mass="31348">MTYDELLSNLSGIDPWDEARRPLRDLEGNNNNNREIIFTNTGPLCLMWDHAESFQPTSDRSRRLVTGAELQNRRDYSAAFLKLCCSHLKEEEHNRSPICFCCDEIVRVVFAARLRAHCLAPSPSLSPLGIPPTFVTVHVTCLGVRVTGQCISKCTQSAHRGVSRGLRLLVYSYQNDGGVVVLHPTSETRGRGGWQKEEEGEEEEEEEEEEQGVGGCNVLGERRATPPPVELQRYRDSSLRPPEINGRIVKNKHAPGESVETGSDNRDREVQMWSHQQR</sequence>
<dbReference type="Proteomes" id="UP000314294">
    <property type="component" value="Unassembled WGS sequence"/>
</dbReference>
<feature type="compositionally biased region" description="Acidic residues" evidence="1">
    <location>
        <begin position="198"/>
        <end position="211"/>
    </location>
</feature>
<dbReference type="AlphaFoldDB" id="A0A4Z2GY38"/>
<reference evidence="2 3" key="1">
    <citation type="submission" date="2019-03" db="EMBL/GenBank/DDBJ databases">
        <title>First draft genome of Liparis tanakae, snailfish: a comprehensive survey of snailfish specific genes.</title>
        <authorList>
            <person name="Kim W."/>
            <person name="Song I."/>
            <person name="Jeong J.-H."/>
            <person name="Kim D."/>
            <person name="Kim S."/>
            <person name="Ryu S."/>
            <person name="Song J.Y."/>
            <person name="Lee S.K."/>
        </authorList>
    </citation>
    <scope>NUCLEOTIDE SEQUENCE [LARGE SCALE GENOMIC DNA]</scope>
    <source>
        <tissue evidence="2">Muscle</tissue>
    </source>
</reference>
<organism evidence="2 3">
    <name type="scientific">Liparis tanakae</name>
    <name type="common">Tanaka's snailfish</name>
    <dbReference type="NCBI Taxonomy" id="230148"/>
    <lineage>
        <taxon>Eukaryota</taxon>
        <taxon>Metazoa</taxon>
        <taxon>Chordata</taxon>
        <taxon>Craniata</taxon>
        <taxon>Vertebrata</taxon>
        <taxon>Euteleostomi</taxon>
        <taxon>Actinopterygii</taxon>
        <taxon>Neopterygii</taxon>
        <taxon>Teleostei</taxon>
        <taxon>Neoteleostei</taxon>
        <taxon>Acanthomorphata</taxon>
        <taxon>Eupercaria</taxon>
        <taxon>Perciformes</taxon>
        <taxon>Cottioidei</taxon>
        <taxon>Cottales</taxon>
        <taxon>Liparidae</taxon>
        <taxon>Liparis</taxon>
    </lineage>
</organism>
<evidence type="ECO:0000256" key="1">
    <source>
        <dbReference type="SAM" id="MobiDB-lite"/>
    </source>
</evidence>
<evidence type="ECO:0000313" key="3">
    <source>
        <dbReference type="Proteomes" id="UP000314294"/>
    </source>
</evidence>
<comment type="caution">
    <text evidence="2">The sequence shown here is derived from an EMBL/GenBank/DDBJ whole genome shotgun (WGS) entry which is preliminary data.</text>
</comment>
<dbReference type="EMBL" id="SRLO01000403">
    <property type="protein sequence ID" value="TNN57514.1"/>
    <property type="molecule type" value="Genomic_DNA"/>
</dbReference>
<feature type="compositionally biased region" description="Basic and acidic residues" evidence="1">
    <location>
        <begin position="186"/>
        <end position="197"/>
    </location>
</feature>
<proteinExistence type="predicted"/>
<feature type="region of interest" description="Disordered" evidence="1">
    <location>
        <begin position="182"/>
        <end position="278"/>
    </location>
</feature>
<evidence type="ECO:0000313" key="2">
    <source>
        <dbReference type="EMBL" id="TNN57514.1"/>
    </source>
</evidence>
<protein>
    <submittedName>
        <fullName evidence="2">Uncharacterized protein</fullName>
    </submittedName>
</protein>